<dbReference type="InterPro" id="IPR012677">
    <property type="entry name" value="Nucleotide-bd_a/b_plait_sf"/>
</dbReference>
<dbReference type="GO" id="GO:0005524">
    <property type="term" value="F:ATP binding"/>
    <property type="evidence" value="ECO:0007669"/>
    <property type="project" value="UniProtKB-KW"/>
</dbReference>
<evidence type="ECO:0000256" key="11">
    <source>
        <dbReference type="PROSITE-ProRule" id="PRU00552"/>
    </source>
</evidence>
<dbReference type="RefSeq" id="WP_084114472.1">
    <property type="nucleotide sequence ID" value="NZ_FWXH01000003.1"/>
</dbReference>
<dbReference type="InterPro" id="IPR005580">
    <property type="entry name" value="DbpA/CsdA_RNA-bd_dom"/>
</dbReference>
<dbReference type="InterPro" id="IPR001650">
    <property type="entry name" value="Helicase_C-like"/>
</dbReference>
<dbReference type="PANTHER" id="PTHR47963">
    <property type="entry name" value="DEAD-BOX ATP-DEPENDENT RNA HELICASE 47, MITOCHONDRIAL"/>
    <property type="match status" value="1"/>
</dbReference>
<evidence type="ECO:0000313" key="17">
    <source>
        <dbReference type="Proteomes" id="UP000192468"/>
    </source>
</evidence>
<keyword evidence="2" id="KW-0963">Cytoplasm</keyword>
<dbReference type="PANTHER" id="PTHR47963:SF5">
    <property type="entry name" value="DEAD-BOX ATP-DEPENDENT RNA HELICASE CSHA"/>
    <property type="match status" value="1"/>
</dbReference>
<feature type="domain" description="DEAD-box RNA helicase Q" evidence="15">
    <location>
        <begin position="4"/>
        <end position="32"/>
    </location>
</feature>
<dbReference type="InterPro" id="IPR014014">
    <property type="entry name" value="RNA_helicase_DEAD_Q_motif"/>
</dbReference>
<keyword evidence="7" id="KW-0346">Stress response</keyword>
<dbReference type="GO" id="GO:0005829">
    <property type="term" value="C:cytosol"/>
    <property type="evidence" value="ECO:0007669"/>
    <property type="project" value="TreeGrafter"/>
</dbReference>
<dbReference type="PROSITE" id="PS51192">
    <property type="entry name" value="HELICASE_ATP_BIND_1"/>
    <property type="match status" value="1"/>
</dbReference>
<evidence type="ECO:0000256" key="3">
    <source>
        <dbReference type="ARBA" id="ARBA00022741"/>
    </source>
</evidence>
<dbReference type="Pfam" id="PF03880">
    <property type="entry name" value="DbpA"/>
    <property type="match status" value="1"/>
</dbReference>
<proteinExistence type="inferred from homology"/>
<evidence type="ECO:0000256" key="12">
    <source>
        <dbReference type="RuleBase" id="RU000492"/>
    </source>
</evidence>
<feature type="domain" description="Helicase C-terminal" evidence="14">
    <location>
        <begin position="217"/>
        <end position="378"/>
    </location>
</feature>
<dbReference type="GO" id="GO:0009409">
    <property type="term" value="P:response to cold"/>
    <property type="evidence" value="ECO:0007669"/>
    <property type="project" value="TreeGrafter"/>
</dbReference>
<keyword evidence="6 12" id="KW-0067">ATP-binding</keyword>
<evidence type="ECO:0000256" key="2">
    <source>
        <dbReference type="ARBA" id="ARBA00022490"/>
    </source>
</evidence>
<evidence type="ECO:0000256" key="5">
    <source>
        <dbReference type="ARBA" id="ARBA00022806"/>
    </source>
</evidence>
<dbReference type="CDD" id="cd18787">
    <property type="entry name" value="SF2_C_DEAD"/>
    <property type="match status" value="1"/>
</dbReference>
<dbReference type="SMART" id="SM00490">
    <property type="entry name" value="HELICc"/>
    <property type="match status" value="1"/>
</dbReference>
<dbReference type="InterPro" id="IPR044742">
    <property type="entry name" value="DEAD/DEAH_RhlB"/>
</dbReference>
<evidence type="ECO:0000256" key="4">
    <source>
        <dbReference type="ARBA" id="ARBA00022801"/>
    </source>
</evidence>
<dbReference type="GO" id="GO:0005840">
    <property type="term" value="C:ribosome"/>
    <property type="evidence" value="ECO:0007669"/>
    <property type="project" value="TreeGrafter"/>
</dbReference>
<reference evidence="16 17" key="1">
    <citation type="submission" date="2017-04" db="EMBL/GenBank/DDBJ databases">
        <authorList>
            <person name="Afonso C.L."/>
            <person name="Miller P.J."/>
            <person name="Scott M.A."/>
            <person name="Spackman E."/>
            <person name="Goraichik I."/>
            <person name="Dimitrov K.M."/>
            <person name="Suarez D.L."/>
            <person name="Swayne D.E."/>
        </authorList>
    </citation>
    <scope>NUCLEOTIDE SEQUENCE [LARGE SCALE GENOMIC DNA]</scope>
    <source>
        <strain evidence="16 17">DSM 12555</strain>
    </source>
</reference>
<evidence type="ECO:0000259" key="15">
    <source>
        <dbReference type="PROSITE" id="PS51195"/>
    </source>
</evidence>
<keyword evidence="4 12" id="KW-0378">Hydrolase</keyword>
<comment type="similarity">
    <text evidence="8 12">Belongs to the DEAD box helicase family.</text>
</comment>
<evidence type="ECO:0000256" key="9">
    <source>
        <dbReference type="ARBA" id="ARBA00047984"/>
    </source>
</evidence>
<dbReference type="InterPro" id="IPR050547">
    <property type="entry name" value="DEAD_box_RNA_helicases"/>
</dbReference>
<dbReference type="STRING" id="1121291.SAMN02745134_01076"/>
<dbReference type="Pfam" id="PF00271">
    <property type="entry name" value="Helicase_C"/>
    <property type="match status" value="1"/>
</dbReference>
<evidence type="ECO:0000259" key="14">
    <source>
        <dbReference type="PROSITE" id="PS51194"/>
    </source>
</evidence>
<dbReference type="GO" id="GO:0003724">
    <property type="term" value="F:RNA helicase activity"/>
    <property type="evidence" value="ECO:0007669"/>
    <property type="project" value="UniProtKB-EC"/>
</dbReference>
<dbReference type="Gene3D" id="3.30.70.330">
    <property type="match status" value="1"/>
</dbReference>
<dbReference type="InterPro" id="IPR027417">
    <property type="entry name" value="P-loop_NTPase"/>
</dbReference>
<evidence type="ECO:0000256" key="1">
    <source>
        <dbReference type="ARBA" id="ARBA00012552"/>
    </source>
</evidence>
<evidence type="ECO:0000259" key="13">
    <source>
        <dbReference type="PROSITE" id="PS51192"/>
    </source>
</evidence>
<dbReference type="PROSITE" id="PS51195">
    <property type="entry name" value="Q_MOTIF"/>
    <property type="match status" value="1"/>
</dbReference>
<dbReference type="SMART" id="SM00487">
    <property type="entry name" value="DEXDc"/>
    <property type="match status" value="1"/>
</dbReference>
<evidence type="ECO:0000256" key="8">
    <source>
        <dbReference type="ARBA" id="ARBA00038437"/>
    </source>
</evidence>
<dbReference type="CDD" id="cd12252">
    <property type="entry name" value="RRM_DbpA"/>
    <property type="match status" value="1"/>
</dbReference>
<sequence length="524" mass="58833">MKNIKFTDLDLSPAVLKAIEDMGFENPSEIQAESIPTVLDGFDMIGQAQTGTGKTCAFGAPIISKVDPNNKHVQAIILTPTRELAIQIYEELKRLSKHTKIRSIPIYGGQPMDKQISELKRGVSIVVGTPGRVLDHIKRKTLKLSHANFLVLDEADEMLNMGFIDDIETIINSTNEERQTLLFSATMPKQIQKLAEKYLKPDTKHIQILKKSLTVSKIEQFYYEIQNNARLETLCRILDADAPDSAIIFCRTKKGVDELVSSIQAKGFVIEGMHGDMKQTQRMSTLRKFKSGNLNFLAATDVAARGIDVENITHVINYDLPQDTESYVHRIGRTGRANKSGTALSLVTRKEISKLRQIEKEIKTKITKKQVPTLKDIMEAKSQNVISSIEDTLKAEDSYTKFIPLIENLSKKYSLESISAALLKDIFDREVSMDYEDNNLKVESSVRLFISVGRIDGINVKQLLEFIDNTSNVNSNFIGSVDILDKFSFVDVVDSKVQTILQNTSGKKYNGRRVNIEIAKGRSR</sequence>
<evidence type="ECO:0000313" key="16">
    <source>
        <dbReference type="EMBL" id="SMC20737.1"/>
    </source>
</evidence>
<keyword evidence="3 12" id="KW-0547">Nucleotide-binding</keyword>
<dbReference type="FunFam" id="3.40.50.300:FF:000108">
    <property type="entry name" value="ATP-dependent RNA helicase RhlE"/>
    <property type="match status" value="1"/>
</dbReference>
<dbReference type="CDD" id="cd00268">
    <property type="entry name" value="DEADc"/>
    <property type="match status" value="1"/>
</dbReference>
<dbReference type="PROSITE" id="PS51194">
    <property type="entry name" value="HELICASE_CTER"/>
    <property type="match status" value="1"/>
</dbReference>
<dbReference type="EC" id="3.6.4.13" evidence="1"/>
<organism evidence="16 17">
    <name type="scientific">Clostridium acidisoli DSM 12555</name>
    <dbReference type="NCBI Taxonomy" id="1121291"/>
    <lineage>
        <taxon>Bacteria</taxon>
        <taxon>Bacillati</taxon>
        <taxon>Bacillota</taxon>
        <taxon>Clostridia</taxon>
        <taxon>Eubacteriales</taxon>
        <taxon>Clostridiaceae</taxon>
        <taxon>Clostridium</taxon>
    </lineage>
</organism>
<evidence type="ECO:0000256" key="10">
    <source>
        <dbReference type="ARBA" id="ARBA00067932"/>
    </source>
</evidence>
<keyword evidence="17" id="KW-1185">Reference proteome</keyword>
<feature type="short sequence motif" description="Q motif" evidence="11">
    <location>
        <begin position="4"/>
        <end position="32"/>
    </location>
</feature>
<keyword evidence="5 12" id="KW-0347">Helicase</keyword>
<dbReference type="GO" id="GO:0033592">
    <property type="term" value="F:RNA strand annealing activity"/>
    <property type="evidence" value="ECO:0007669"/>
    <property type="project" value="TreeGrafter"/>
</dbReference>
<gene>
    <name evidence="16" type="ORF">SAMN02745134_01076</name>
</gene>
<feature type="domain" description="Helicase ATP-binding" evidence="13">
    <location>
        <begin position="35"/>
        <end position="205"/>
    </location>
</feature>
<dbReference type="OrthoDB" id="9805696at2"/>
<dbReference type="Pfam" id="PF25399">
    <property type="entry name" value="DeaD_dimer"/>
    <property type="match status" value="1"/>
</dbReference>
<evidence type="ECO:0000256" key="7">
    <source>
        <dbReference type="ARBA" id="ARBA00023016"/>
    </source>
</evidence>
<dbReference type="InterPro" id="IPR014001">
    <property type="entry name" value="Helicase_ATP-bd"/>
</dbReference>
<dbReference type="Gene3D" id="3.40.50.300">
    <property type="entry name" value="P-loop containing nucleotide triphosphate hydrolases"/>
    <property type="match status" value="2"/>
</dbReference>
<dbReference type="Pfam" id="PF00270">
    <property type="entry name" value="DEAD"/>
    <property type="match status" value="1"/>
</dbReference>
<accession>A0A1W1XA81</accession>
<dbReference type="SUPFAM" id="SSF52540">
    <property type="entry name" value="P-loop containing nucleoside triphosphate hydrolases"/>
    <property type="match status" value="1"/>
</dbReference>
<dbReference type="InterPro" id="IPR000629">
    <property type="entry name" value="RNA-helicase_DEAD-box_CS"/>
</dbReference>
<dbReference type="EMBL" id="FWXH01000003">
    <property type="protein sequence ID" value="SMC20737.1"/>
    <property type="molecule type" value="Genomic_DNA"/>
</dbReference>
<protein>
    <recommendedName>
        <fullName evidence="10">ATP-dependent RNA helicase CshA</fullName>
        <ecNumber evidence="1">3.6.4.13</ecNumber>
    </recommendedName>
</protein>
<dbReference type="InterPro" id="IPR057325">
    <property type="entry name" value="DeaD_dimer"/>
</dbReference>
<evidence type="ECO:0000256" key="6">
    <source>
        <dbReference type="ARBA" id="ARBA00022840"/>
    </source>
</evidence>
<dbReference type="GO" id="GO:0016787">
    <property type="term" value="F:hydrolase activity"/>
    <property type="evidence" value="ECO:0007669"/>
    <property type="project" value="UniProtKB-KW"/>
</dbReference>
<dbReference type="Proteomes" id="UP000192468">
    <property type="component" value="Unassembled WGS sequence"/>
</dbReference>
<dbReference type="PROSITE" id="PS00039">
    <property type="entry name" value="DEAD_ATP_HELICASE"/>
    <property type="match status" value="1"/>
</dbReference>
<dbReference type="InterPro" id="IPR011545">
    <property type="entry name" value="DEAD/DEAH_box_helicase_dom"/>
</dbReference>
<name>A0A1W1XA81_9CLOT</name>
<dbReference type="AlphaFoldDB" id="A0A1W1XA81"/>
<comment type="catalytic activity">
    <reaction evidence="9">
        <text>ATP + H2O = ADP + phosphate + H(+)</text>
        <dbReference type="Rhea" id="RHEA:13065"/>
        <dbReference type="ChEBI" id="CHEBI:15377"/>
        <dbReference type="ChEBI" id="CHEBI:15378"/>
        <dbReference type="ChEBI" id="CHEBI:30616"/>
        <dbReference type="ChEBI" id="CHEBI:43474"/>
        <dbReference type="ChEBI" id="CHEBI:456216"/>
        <dbReference type="EC" id="3.6.4.13"/>
    </reaction>
</comment>